<evidence type="ECO:0000256" key="4">
    <source>
        <dbReference type="ARBA" id="ARBA00023125"/>
    </source>
</evidence>
<dbReference type="EMBL" id="JACAZF010000001">
    <property type="protein sequence ID" value="KAF7316156.1"/>
    <property type="molecule type" value="Genomic_DNA"/>
</dbReference>
<keyword evidence="4" id="KW-0238">DNA-binding</keyword>
<dbReference type="GO" id="GO:0008270">
    <property type="term" value="F:zinc ion binding"/>
    <property type="evidence" value="ECO:0007669"/>
    <property type="project" value="InterPro"/>
</dbReference>
<evidence type="ECO:0000256" key="2">
    <source>
        <dbReference type="ARBA" id="ARBA00022723"/>
    </source>
</evidence>
<reference evidence="9" key="1">
    <citation type="submission" date="2020-05" db="EMBL/GenBank/DDBJ databases">
        <title>Mycena genomes resolve the evolution of fungal bioluminescence.</title>
        <authorList>
            <person name="Tsai I.J."/>
        </authorList>
    </citation>
    <scope>NUCLEOTIDE SEQUENCE</scope>
    <source>
        <strain evidence="9">171206Taipei</strain>
    </source>
</reference>
<dbReference type="SUPFAM" id="SSF57701">
    <property type="entry name" value="Zn2/Cys6 DNA-binding domain"/>
    <property type="match status" value="1"/>
</dbReference>
<dbReference type="GO" id="GO:0006351">
    <property type="term" value="P:DNA-templated transcription"/>
    <property type="evidence" value="ECO:0007669"/>
    <property type="project" value="InterPro"/>
</dbReference>
<dbReference type="GeneID" id="59340785"/>
<dbReference type="InterPro" id="IPR001138">
    <property type="entry name" value="Zn2Cys6_DnaBD"/>
</dbReference>
<dbReference type="PROSITE" id="PS50048">
    <property type="entry name" value="ZN2_CY6_FUNGAL_2"/>
    <property type="match status" value="1"/>
</dbReference>
<dbReference type="GO" id="GO:0005634">
    <property type="term" value="C:nucleus"/>
    <property type="evidence" value="ECO:0007669"/>
    <property type="project" value="UniProtKB-SubCell"/>
</dbReference>
<protein>
    <recommendedName>
        <fullName evidence="8">Zn(2)-C6 fungal-type domain-containing protein</fullName>
    </recommendedName>
</protein>
<dbReference type="SMART" id="SM00066">
    <property type="entry name" value="GAL4"/>
    <property type="match status" value="1"/>
</dbReference>
<evidence type="ECO:0000259" key="8">
    <source>
        <dbReference type="PROSITE" id="PS50048"/>
    </source>
</evidence>
<evidence type="ECO:0000256" key="1">
    <source>
        <dbReference type="ARBA" id="ARBA00004123"/>
    </source>
</evidence>
<keyword evidence="10" id="KW-1185">Reference proteome</keyword>
<dbReference type="PANTHER" id="PTHR31845:SF17">
    <property type="entry name" value="ZN(II)2CYS6 TRANSCRIPTION FACTOR (EUROFUNG)"/>
    <property type="match status" value="1"/>
</dbReference>
<sequence>MKRARTEKGSVATSAATTKKPKTQACASCRKQKTRCELLDTSSDPVQCHRCKVIGIHCSYEETLVPSAANGIPMEEPPIVCTWSRWRRPKPKPAPAPPPKDRLWDFVSQDRSQADWSAPMLMMHHLTNTTQSDEARISLKSPLPLDAILSTAQTDQLLTIFSEKLSPWLNFKLMRQANSALLDAICCAVALRFVKDIPAFTQSQLLALIEASILEIISGSRRSASIEAVQVLLISSLWEPFSLQPNASGSERRDCRVLIASAVSMAMNMRLNQASAKANKLHKARQMSGGKLSAGDFAVLEEASEQARLWISIVNAESMLCIGTGRIPLSRRSADDNIFVQLPESFSGIINYGDMRLGIVAMQSSVAEKGVSSRIDSSREADDWYDTIFNILENLKRGRRFLLPLPVVLDHQQSYFHALHIYDGICRLLVLYHGFWEARTSVGHIPVGDSWHDHFRPRGINVVADWGRDMIQTSEAVLVYVLQTDVETLRTLPDNYFVMVVLAAGYIIGVKFLVDSPSGGCGRLLGASDLLLKKATRHLESIAPEGEDHVARRCATVLDRMMLQSENRLPVGQNTSNANQDDYTLAASSSSFSVEDLQYPPNDAFSDPVLPSDMEFGLFLETALSLDARLWNDLQESQGLSSGYLDK</sequence>
<dbReference type="AlphaFoldDB" id="A0A8H6WGR4"/>
<evidence type="ECO:0000256" key="6">
    <source>
        <dbReference type="ARBA" id="ARBA00023242"/>
    </source>
</evidence>
<name>A0A8H6WGR4_9AGAR</name>
<dbReference type="Pfam" id="PF00172">
    <property type="entry name" value="Zn_clus"/>
    <property type="match status" value="1"/>
</dbReference>
<dbReference type="InterPro" id="IPR051089">
    <property type="entry name" value="prtT"/>
</dbReference>
<accession>A0A8H6WGR4</accession>
<feature type="region of interest" description="Disordered" evidence="7">
    <location>
        <begin position="1"/>
        <end position="22"/>
    </location>
</feature>
<keyword evidence="2" id="KW-0479">Metal-binding</keyword>
<dbReference type="PANTHER" id="PTHR31845">
    <property type="entry name" value="FINGER DOMAIN PROTEIN, PUTATIVE-RELATED"/>
    <property type="match status" value="1"/>
</dbReference>
<evidence type="ECO:0000313" key="10">
    <source>
        <dbReference type="Proteomes" id="UP000636479"/>
    </source>
</evidence>
<gene>
    <name evidence="9" type="ORF">MIND_00133800</name>
</gene>
<dbReference type="Gene3D" id="4.10.240.10">
    <property type="entry name" value="Zn(2)-C6 fungal-type DNA-binding domain"/>
    <property type="match status" value="1"/>
</dbReference>
<evidence type="ECO:0000256" key="7">
    <source>
        <dbReference type="SAM" id="MobiDB-lite"/>
    </source>
</evidence>
<dbReference type="GO" id="GO:0000976">
    <property type="term" value="F:transcription cis-regulatory region binding"/>
    <property type="evidence" value="ECO:0007669"/>
    <property type="project" value="TreeGrafter"/>
</dbReference>
<dbReference type="GO" id="GO:0000981">
    <property type="term" value="F:DNA-binding transcription factor activity, RNA polymerase II-specific"/>
    <property type="evidence" value="ECO:0007669"/>
    <property type="project" value="InterPro"/>
</dbReference>
<dbReference type="CDD" id="cd12148">
    <property type="entry name" value="fungal_TF_MHR"/>
    <property type="match status" value="1"/>
</dbReference>
<evidence type="ECO:0000313" key="9">
    <source>
        <dbReference type="EMBL" id="KAF7316156.1"/>
    </source>
</evidence>
<dbReference type="InterPro" id="IPR007219">
    <property type="entry name" value="XnlR_reg_dom"/>
</dbReference>
<comment type="subcellular location">
    <subcellularLocation>
        <location evidence="1">Nucleus</location>
    </subcellularLocation>
</comment>
<dbReference type="InterPro" id="IPR036864">
    <property type="entry name" value="Zn2-C6_fun-type_DNA-bd_sf"/>
</dbReference>
<dbReference type="Pfam" id="PF04082">
    <property type="entry name" value="Fungal_trans"/>
    <property type="match status" value="1"/>
</dbReference>
<evidence type="ECO:0000256" key="5">
    <source>
        <dbReference type="ARBA" id="ARBA00023163"/>
    </source>
</evidence>
<dbReference type="RefSeq" id="XP_037226179.1">
    <property type="nucleotide sequence ID" value="XM_037358269.1"/>
</dbReference>
<dbReference type="OrthoDB" id="2595934at2759"/>
<comment type="caution">
    <text evidence="9">The sequence shown here is derived from an EMBL/GenBank/DDBJ whole genome shotgun (WGS) entry which is preliminary data.</text>
</comment>
<dbReference type="PROSITE" id="PS00463">
    <property type="entry name" value="ZN2_CY6_FUNGAL_1"/>
    <property type="match status" value="1"/>
</dbReference>
<feature type="compositionally biased region" description="Low complexity" evidence="7">
    <location>
        <begin position="12"/>
        <end position="22"/>
    </location>
</feature>
<dbReference type="Proteomes" id="UP000636479">
    <property type="component" value="Unassembled WGS sequence"/>
</dbReference>
<feature type="domain" description="Zn(2)-C6 fungal-type" evidence="8">
    <location>
        <begin position="25"/>
        <end position="60"/>
    </location>
</feature>
<keyword evidence="6" id="KW-0539">Nucleus</keyword>
<dbReference type="SMART" id="SM00906">
    <property type="entry name" value="Fungal_trans"/>
    <property type="match status" value="1"/>
</dbReference>
<keyword evidence="3" id="KW-0805">Transcription regulation</keyword>
<proteinExistence type="predicted"/>
<keyword evidence="5" id="KW-0804">Transcription</keyword>
<dbReference type="CDD" id="cd00067">
    <property type="entry name" value="GAL4"/>
    <property type="match status" value="1"/>
</dbReference>
<evidence type="ECO:0000256" key="3">
    <source>
        <dbReference type="ARBA" id="ARBA00023015"/>
    </source>
</evidence>
<organism evidence="9 10">
    <name type="scientific">Mycena indigotica</name>
    <dbReference type="NCBI Taxonomy" id="2126181"/>
    <lineage>
        <taxon>Eukaryota</taxon>
        <taxon>Fungi</taxon>
        <taxon>Dikarya</taxon>
        <taxon>Basidiomycota</taxon>
        <taxon>Agaricomycotina</taxon>
        <taxon>Agaricomycetes</taxon>
        <taxon>Agaricomycetidae</taxon>
        <taxon>Agaricales</taxon>
        <taxon>Marasmiineae</taxon>
        <taxon>Mycenaceae</taxon>
        <taxon>Mycena</taxon>
    </lineage>
</organism>